<dbReference type="Gene3D" id="1.20.1170.10">
    <property type="match status" value="1"/>
</dbReference>
<reference evidence="2 3" key="1">
    <citation type="journal article" date="2019" name="Int. J. Syst. Evol. Microbiol.">
        <title>The Global Catalogue of Microorganisms (GCM) 10K type strain sequencing project: providing services to taxonomists for standard genome sequencing and annotation.</title>
        <authorList>
            <consortium name="The Broad Institute Genomics Platform"/>
            <consortium name="The Broad Institute Genome Sequencing Center for Infectious Disease"/>
            <person name="Wu L."/>
            <person name="Ma J."/>
        </authorList>
    </citation>
    <scope>NUCLEOTIDE SEQUENCE [LARGE SCALE GENOMIC DNA]</scope>
    <source>
        <strain evidence="2 3">JCM 10649</strain>
    </source>
</reference>
<sequence>MPPWEFVQGLLEDLAEARQQPVQAEVLSHIKSLHRAALRVSNATLYEVQILQDQLEDADRAHQQAEVREQALLEALQARQHRIAELETERKQLEISWTTERMEFAQISGELQENLSKQSGEVDRLRREVERLEEQLRVAHQMSIEAAEKCQRLERMLESVEDSTGTISFGESEGDRSAMQQEMKKAQSLIGVLQAEIVELKKNGNFDLRWRESDSRGAAGVDVSRVARVSLDGKTPKEIAAMVIRSSDSEDGLLRHNILKRMSIDCGIDEMCKTIDLLLRAGFVDSVFQFLHRAPSNLTVVDVYDLARRVSERNEASGRLAWRTMDDALIAAFAWKCSADGVFEMLKLMDFAQDRARAEALLSNLARQQKVERFEVLARVLPKLKEPQAEIVLAEIRNLSLERIPHVLKFLRQEGVGDLIDLVMDDFVLYRSDRLDELTVLLRTLGMDRDLRSLEERSSK</sequence>
<evidence type="ECO:0000256" key="1">
    <source>
        <dbReference type="SAM" id="Coils"/>
    </source>
</evidence>
<organism evidence="2 3">
    <name type="scientific">Streptomyces stramineus</name>
    <dbReference type="NCBI Taxonomy" id="173861"/>
    <lineage>
        <taxon>Bacteria</taxon>
        <taxon>Bacillati</taxon>
        <taxon>Actinomycetota</taxon>
        <taxon>Actinomycetes</taxon>
        <taxon>Kitasatosporales</taxon>
        <taxon>Streptomycetaceae</taxon>
        <taxon>Streptomyces</taxon>
    </lineage>
</organism>
<dbReference type="EMBL" id="BAAAHB010000023">
    <property type="protein sequence ID" value="GAA0462473.1"/>
    <property type="molecule type" value="Genomic_DNA"/>
</dbReference>
<gene>
    <name evidence="2" type="ORF">GCM10009544_26180</name>
</gene>
<evidence type="ECO:0008006" key="4">
    <source>
        <dbReference type="Google" id="ProtNLM"/>
    </source>
</evidence>
<protein>
    <recommendedName>
        <fullName evidence="4">FRIGIDA-like protein</fullName>
    </recommendedName>
</protein>
<keyword evidence="1" id="KW-0175">Coiled coil</keyword>
<proteinExistence type="predicted"/>
<accession>A0ABN0ZXQ3</accession>
<evidence type="ECO:0000313" key="2">
    <source>
        <dbReference type="EMBL" id="GAA0462473.1"/>
    </source>
</evidence>
<comment type="caution">
    <text evidence="2">The sequence shown here is derived from an EMBL/GenBank/DDBJ whole genome shotgun (WGS) entry which is preliminary data.</text>
</comment>
<name>A0ABN0ZXQ3_9ACTN</name>
<keyword evidence="3" id="KW-1185">Reference proteome</keyword>
<feature type="coiled-coil region" evidence="1">
    <location>
        <begin position="48"/>
        <end position="203"/>
    </location>
</feature>
<dbReference type="Proteomes" id="UP001499895">
    <property type="component" value="Unassembled WGS sequence"/>
</dbReference>
<evidence type="ECO:0000313" key="3">
    <source>
        <dbReference type="Proteomes" id="UP001499895"/>
    </source>
</evidence>